<sequence>MHLGEEPPPTTLLHSSSLKRLLLPLINHFSKRFALGKLCISMPKNNEEPRCHEYDDDDNNEDDARTSRKAEEQEALNVRGGDPSQRRPEEARKNMKPT</sequence>
<dbReference type="EMBL" id="AZBU02000002">
    <property type="protein sequence ID" value="TKR94613.1"/>
    <property type="molecule type" value="Genomic_DNA"/>
</dbReference>
<gene>
    <name evidence="2" type="ORF">L596_008876</name>
</gene>
<feature type="region of interest" description="Disordered" evidence="1">
    <location>
        <begin position="42"/>
        <end position="98"/>
    </location>
</feature>
<accession>A0A4U5PEA0</accession>
<feature type="compositionally biased region" description="Basic and acidic residues" evidence="1">
    <location>
        <begin position="84"/>
        <end position="98"/>
    </location>
</feature>
<evidence type="ECO:0000256" key="1">
    <source>
        <dbReference type="SAM" id="MobiDB-lite"/>
    </source>
</evidence>
<organism evidence="2 3">
    <name type="scientific">Steinernema carpocapsae</name>
    <name type="common">Entomopathogenic nematode</name>
    <dbReference type="NCBI Taxonomy" id="34508"/>
    <lineage>
        <taxon>Eukaryota</taxon>
        <taxon>Metazoa</taxon>
        <taxon>Ecdysozoa</taxon>
        <taxon>Nematoda</taxon>
        <taxon>Chromadorea</taxon>
        <taxon>Rhabditida</taxon>
        <taxon>Tylenchina</taxon>
        <taxon>Panagrolaimomorpha</taxon>
        <taxon>Strongyloidoidea</taxon>
        <taxon>Steinernematidae</taxon>
        <taxon>Steinernema</taxon>
    </lineage>
</organism>
<reference evidence="2 3" key="2">
    <citation type="journal article" date="2019" name="G3 (Bethesda)">
        <title>Hybrid Assembly of the Genome of the Entomopathogenic Nematode Steinernema carpocapsae Identifies the X-Chromosome.</title>
        <authorList>
            <person name="Serra L."/>
            <person name="Macchietto M."/>
            <person name="Macias-Munoz A."/>
            <person name="McGill C.J."/>
            <person name="Rodriguez I.M."/>
            <person name="Rodriguez B."/>
            <person name="Murad R."/>
            <person name="Mortazavi A."/>
        </authorList>
    </citation>
    <scope>NUCLEOTIDE SEQUENCE [LARGE SCALE GENOMIC DNA]</scope>
    <source>
        <strain evidence="2 3">ALL</strain>
    </source>
</reference>
<dbReference type="Proteomes" id="UP000298663">
    <property type="component" value="Unassembled WGS sequence"/>
</dbReference>
<proteinExistence type="predicted"/>
<comment type="caution">
    <text evidence="2">The sequence shown here is derived from an EMBL/GenBank/DDBJ whole genome shotgun (WGS) entry which is preliminary data.</text>
</comment>
<evidence type="ECO:0000313" key="2">
    <source>
        <dbReference type="EMBL" id="TKR94613.1"/>
    </source>
</evidence>
<evidence type="ECO:0000313" key="3">
    <source>
        <dbReference type="Proteomes" id="UP000298663"/>
    </source>
</evidence>
<dbReference type="AlphaFoldDB" id="A0A4U5PEA0"/>
<protein>
    <submittedName>
        <fullName evidence="2">Uncharacterized protein</fullName>
    </submittedName>
</protein>
<reference evidence="2 3" key="1">
    <citation type="journal article" date="2015" name="Genome Biol.">
        <title>Comparative genomics of Steinernema reveals deeply conserved gene regulatory networks.</title>
        <authorList>
            <person name="Dillman A.R."/>
            <person name="Macchietto M."/>
            <person name="Porter C.F."/>
            <person name="Rogers A."/>
            <person name="Williams B."/>
            <person name="Antoshechkin I."/>
            <person name="Lee M.M."/>
            <person name="Goodwin Z."/>
            <person name="Lu X."/>
            <person name="Lewis E.E."/>
            <person name="Goodrich-Blair H."/>
            <person name="Stock S.P."/>
            <person name="Adams B.J."/>
            <person name="Sternberg P.W."/>
            <person name="Mortazavi A."/>
        </authorList>
    </citation>
    <scope>NUCLEOTIDE SEQUENCE [LARGE SCALE GENOMIC DNA]</scope>
    <source>
        <strain evidence="2 3">ALL</strain>
    </source>
</reference>
<keyword evidence="3" id="KW-1185">Reference proteome</keyword>
<feature type="compositionally biased region" description="Basic and acidic residues" evidence="1">
    <location>
        <begin position="62"/>
        <end position="72"/>
    </location>
</feature>
<name>A0A4U5PEA0_STECR</name>